<dbReference type="Proteomes" id="UP000783588">
    <property type="component" value="Unassembled WGS sequence"/>
</dbReference>
<evidence type="ECO:0000313" key="1">
    <source>
        <dbReference type="EMBL" id="MBU5491279.1"/>
    </source>
</evidence>
<gene>
    <name evidence="1" type="ORF">KQI75_11740</name>
</gene>
<accession>A0ABS6EUC8</accession>
<proteinExistence type="predicted"/>
<evidence type="ECO:0008006" key="3">
    <source>
        <dbReference type="Google" id="ProtNLM"/>
    </source>
</evidence>
<organism evidence="1 2">
    <name type="scientific">Butyricicoccus intestinisimiae</name>
    <dbReference type="NCBI Taxonomy" id="2841509"/>
    <lineage>
        <taxon>Bacteria</taxon>
        <taxon>Bacillati</taxon>
        <taxon>Bacillota</taxon>
        <taxon>Clostridia</taxon>
        <taxon>Eubacteriales</taxon>
        <taxon>Butyricicoccaceae</taxon>
        <taxon>Butyricicoccus</taxon>
    </lineage>
</organism>
<keyword evidence="2" id="KW-1185">Reference proteome</keyword>
<name>A0ABS6EUC8_9FIRM</name>
<sequence length="340" mass="37910">MANAQDFVKLAVDAHRGIGDAAKYSKSEVQGALRDFLLEQFGSTKLDARALRNCDPKTFALVEEVIQKELNDYWTNNEIVNRIVEYRNLALGDEQEFYVQEGELLAVASIAEGSTHIRRQRIEGGRTFTIPTEVRGIKVYEELVRVMSGRVDFNHLIDVAVASSAKDAYERQMKAWDALDATSKDSSGNLILGSTYYKTGSYNESTLLDLIAEVEAETNQTATIYGTKKALRTIAYGIDKTSGDMRNEINNQGYLGRFFGTDCVALRQTHKADGTMLLNDNALLVVASDEKPIKYVTEGDGFILQKDPTSNADLTYEWLYTERNGVGLVVNEKFGKYVMA</sequence>
<comment type="caution">
    <text evidence="1">The sequence shown here is derived from an EMBL/GenBank/DDBJ whole genome shotgun (WGS) entry which is preliminary data.</text>
</comment>
<dbReference type="RefSeq" id="WP_216470993.1">
    <property type="nucleotide sequence ID" value="NZ_JAHLQI010000007.1"/>
</dbReference>
<protein>
    <recommendedName>
        <fullName evidence="3">Phage major capsid protein</fullName>
    </recommendedName>
</protein>
<dbReference type="EMBL" id="JAHLQI010000007">
    <property type="protein sequence ID" value="MBU5491279.1"/>
    <property type="molecule type" value="Genomic_DNA"/>
</dbReference>
<reference evidence="1 2" key="1">
    <citation type="submission" date="2021-06" db="EMBL/GenBank/DDBJ databases">
        <authorList>
            <person name="Sun Q."/>
            <person name="Li D."/>
        </authorList>
    </citation>
    <scope>NUCLEOTIDE SEQUENCE [LARGE SCALE GENOMIC DNA]</scope>
    <source>
        <strain evidence="1 2">MSJd-7</strain>
    </source>
</reference>
<evidence type="ECO:0000313" key="2">
    <source>
        <dbReference type="Proteomes" id="UP000783588"/>
    </source>
</evidence>